<dbReference type="InterPro" id="IPR019574">
    <property type="entry name" value="NADH_UbQ_OxRdtase_Gsu_4Fe4S-bd"/>
</dbReference>
<dbReference type="SUPFAM" id="SSF50692">
    <property type="entry name" value="ADC-like"/>
    <property type="match status" value="1"/>
</dbReference>
<accession>A0A1L3GJ04</accession>
<dbReference type="SUPFAM" id="SSF54862">
    <property type="entry name" value="4Fe-4S ferredoxins"/>
    <property type="match status" value="1"/>
</dbReference>
<dbReference type="PROSITE" id="PS51085">
    <property type="entry name" value="2FE2S_FER_2"/>
    <property type="match status" value="1"/>
</dbReference>
<dbReference type="SUPFAM" id="SSF54292">
    <property type="entry name" value="2Fe-2S ferredoxin-like"/>
    <property type="match status" value="1"/>
</dbReference>
<dbReference type="Pfam" id="PF04879">
    <property type="entry name" value="Molybdop_Fe4S4"/>
    <property type="match status" value="1"/>
</dbReference>
<dbReference type="RefSeq" id="WP_072287714.1">
    <property type="nucleotide sequence ID" value="NZ_CP015518.1"/>
</dbReference>
<keyword evidence="2" id="KW-0004">4Fe-4S</keyword>
<dbReference type="PANTHER" id="PTHR43105:SF14">
    <property type="entry name" value="FORMATE DEHYDROGENASE H"/>
    <property type="match status" value="1"/>
</dbReference>
<proteinExistence type="inferred from homology"/>
<dbReference type="EMBL" id="CP015518">
    <property type="protein sequence ID" value="APG25870.1"/>
    <property type="molecule type" value="Genomic_DNA"/>
</dbReference>
<dbReference type="InterPro" id="IPR009010">
    <property type="entry name" value="Asp_de-COase-like_dom_sf"/>
</dbReference>
<evidence type="ECO:0000259" key="9">
    <source>
        <dbReference type="PROSITE" id="PS51085"/>
    </source>
</evidence>
<dbReference type="PROSITE" id="PS51379">
    <property type="entry name" value="4FE4S_FER_2"/>
    <property type="match status" value="2"/>
</dbReference>
<dbReference type="PROSITE" id="PS51839">
    <property type="entry name" value="4FE4S_HC3"/>
    <property type="match status" value="1"/>
</dbReference>
<dbReference type="Pfam" id="PF01568">
    <property type="entry name" value="Molydop_binding"/>
    <property type="match status" value="1"/>
</dbReference>
<feature type="domain" description="4Fe-4S ferredoxin-type" evidence="10">
    <location>
        <begin position="181"/>
        <end position="209"/>
    </location>
</feature>
<feature type="domain" description="4Fe-4S Mo/W bis-MGD-type" evidence="11">
    <location>
        <begin position="218"/>
        <end position="275"/>
    </location>
</feature>
<dbReference type="InterPro" id="IPR001041">
    <property type="entry name" value="2Fe-2S_ferredoxin-type"/>
</dbReference>
<keyword evidence="7" id="KW-0408">Iron</keyword>
<dbReference type="SUPFAM" id="SSF53706">
    <property type="entry name" value="Formate dehydrogenase/DMSO reductase, domains 1-3"/>
    <property type="match status" value="1"/>
</dbReference>
<dbReference type="InterPro" id="IPR006655">
    <property type="entry name" value="Mopterin_OxRdtase_prok_CS"/>
</dbReference>
<evidence type="ECO:0000313" key="14">
    <source>
        <dbReference type="Proteomes" id="UP000182264"/>
    </source>
</evidence>
<evidence type="ECO:0000256" key="3">
    <source>
        <dbReference type="ARBA" id="ARBA00022714"/>
    </source>
</evidence>
<dbReference type="SMART" id="SM00929">
    <property type="entry name" value="NADH-G_4Fe-4S_3"/>
    <property type="match status" value="1"/>
</dbReference>
<dbReference type="InterPro" id="IPR006478">
    <property type="entry name" value="Formate_DH_asu"/>
</dbReference>
<dbReference type="InterPro" id="IPR006657">
    <property type="entry name" value="MoPterin_dinucl-bd_dom"/>
</dbReference>
<evidence type="ECO:0000256" key="8">
    <source>
        <dbReference type="ARBA" id="ARBA00023014"/>
    </source>
</evidence>
<evidence type="ECO:0000259" key="10">
    <source>
        <dbReference type="PROSITE" id="PS51379"/>
    </source>
</evidence>
<dbReference type="Pfam" id="PF13510">
    <property type="entry name" value="Fer2_4"/>
    <property type="match status" value="1"/>
</dbReference>
<dbReference type="GO" id="GO:0051539">
    <property type="term" value="F:4 iron, 4 sulfur cluster binding"/>
    <property type="evidence" value="ECO:0007669"/>
    <property type="project" value="UniProtKB-KW"/>
</dbReference>
<gene>
    <name evidence="13" type="ORF">A7E75_13250</name>
</gene>
<dbReference type="PROSITE" id="PS00490">
    <property type="entry name" value="MOLYBDOPTERIN_PROK_2"/>
    <property type="match status" value="1"/>
</dbReference>
<dbReference type="Gene3D" id="2.40.40.20">
    <property type="match status" value="1"/>
</dbReference>
<dbReference type="GO" id="GO:0015942">
    <property type="term" value="P:formate metabolic process"/>
    <property type="evidence" value="ECO:0007669"/>
    <property type="project" value="InterPro"/>
</dbReference>
<protein>
    <submittedName>
        <fullName evidence="13">Formate dehydrogenase subunit alpha</fullName>
    </submittedName>
</protein>
<dbReference type="InterPro" id="IPR017896">
    <property type="entry name" value="4Fe4S_Fe-S-bd"/>
</dbReference>
<dbReference type="PROSITE" id="PS00198">
    <property type="entry name" value="4FE4S_FER_1"/>
    <property type="match status" value="1"/>
</dbReference>
<dbReference type="Pfam" id="PF00384">
    <property type="entry name" value="Molybdopterin"/>
    <property type="match status" value="1"/>
</dbReference>
<dbReference type="PANTHER" id="PTHR43105">
    <property type="entry name" value="RESPIRATORY NITRATE REDUCTASE"/>
    <property type="match status" value="1"/>
</dbReference>
<dbReference type="InterPro" id="IPR006963">
    <property type="entry name" value="Mopterin_OxRdtase_4Fe-4S_dom"/>
</dbReference>
<dbReference type="NCBIfam" id="TIGR01591">
    <property type="entry name" value="Fdh-alpha"/>
    <property type="match status" value="1"/>
</dbReference>
<dbReference type="Pfam" id="PF22117">
    <property type="entry name" value="Fer4_Nqo3"/>
    <property type="match status" value="1"/>
</dbReference>
<dbReference type="FunFam" id="3.30.70.20:FF:000035">
    <property type="entry name" value="Iron hydrogenase 1"/>
    <property type="match status" value="1"/>
</dbReference>
<evidence type="ECO:0000256" key="4">
    <source>
        <dbReference type="ARBA" id="ARBA00022723"/>
    </source>
</evidence>
<dbReference type="GO" id="GO:0022904">
    <property type="term" value="P:respiratory electron transport chain"/>
    <property type="evidence" value="ECO:0007669"/>
    <property type="project" value="TreeGrafter"/>
</dbReference>
<dbReference type="Gene3D" id="3.40.228.10">
    <property type="entry name" value="Dimethylsulfoxide Reductase, domain 2"/>
    <property type="match status" value="1"/>
</dbReference>
<dbReference type="CDD" id="cd00207">
    <property type="entry name" value="fer2"/>
    <property type="match status" value="1"/>
</dbReference>
<dbReference type="GO" id="GO:0043546">
    <property type="term" value="F:molybdopterin cofactor binding"/>
    <property type="evidence" value="ECO:0007669"/>
    <property type="project" value="InterPro"/>
</dbReference>
<keyword evidence="6" id="KW-0560">Oxidoreductase</keyword>
<dbReference type="InterPro" id="IPR041924">
    <property type="entry name" value="Formate_Dh-H_N"/>
</dbReference>
<evidence type="ECO:0000256" key="2">
    <source>
        <dbReference type="ARBA" id="ARBA00022485"/>
    </source>
</evidence>
<keyword evidence="5" id="KW-0677">Repeat</keyword>
<dbReference type="GO" id="GO:0051537">
    <property type="term" value="F:2 iron, 2 sulfur cluster binding"/>
    <property type="evidence" value="ECO:0007669"/>
    <property type="project" value="UniProtKB-KW"/>
</dbReference>
<dbReference type="InterPro" id="IPR050123">
    <property type="entry name" value="Prok_molybdopt-oxidoreductase"/>
</dbReference>
<evidence type="ECO:0000256" key="5">
    <source>
        <dbReference type="ARBA" id="ARBA00022737"/>
    </source>
</evidence>
<evidence type="ECO:0000256" key="7">
    <source>
        <dbReference type="ARBA" id="ARBA00023004"/>
    </source>
</evidence>
<feature type="domain" description="4Fe-4S His(Cys)3-ligated-type" evidence="12">
    <location>
        <begin position="78"/>
        <end position="117"/>
    </location>
</feature>
<dbReference type="STRING" id="29542.A6070_07280"/>
<dbReference type="Gene3D" id="2.20.25.90">
    <property type="entry name" value="ADC-like domains"/>
    <property type="match status" value="1"/>
</dbReference>
<dbReference type="GO" id="GO:0003954">
    <property type="term" value="F:NADH dehydrogenase activity"/>
    <property type="evidence" value="ECO:0007669"/>
    <property type="project" value="TreeGrafter"/>
</dbReference>
<keyword evidence="3" id="KW-0001">2Fe-2S</keyword>
<dbReference type="GO" id="GO:0016020">
    <property type="term" value="C:membrane"/>
    <property type="evidence" value="ECO:0007669"/>
    <property type="project" value="TreeGrafter"/>
</dbReference>
<feature type="domain" description="4Fe-4S ferredoxin-type" evidence="10">
    <location>
        <begin position="137"/>
        <end position="167"/>
    </location>
</feature>
<comment type="similarity">
    <text evidence="1">In the C-terminal section; belongs to the prokaryotic molybdopterin-containing oxidoreductase family.</text>
</comment>
<keyword evidence="4" id="KW-0479">Metal-binding</keyword>
<name>A0A1L3GJ04_SYNAC</name>
<dbReference type="Gene3D" id="3.10.20.740">
    <property type="match status" value="1"/>
</dbReference>
<dbReference type="GO" id="GO:0008863">
    <property type="term" value="F:formate dehydrogenase (NAD+) activity"/>
    <property type="evidence" value="ECO:0007669"/>
    <property type="project" value="InterPro"/>
</dbReference>
<dbReference type="Gene3D" id="3.30.70.20">
    <property type="match status" value="1"/>
</dbReference>
<dbReference type="InterPro" id="IPR054351">
    <property type="entry name" value="NADH_UbQ_OxRdtase_ferredoxin"/>
</dbReference>
<dbReference type="GO" id="GO:0046872">
    <property type="term" value="F:metal ion binding"/>
    <property type="evidence" value="ECO:0007669"/>
    <property type="project" value="UniProtKB-KW"/>
</dbReference>
<dbReference type="InterPro" id="IPR006656">
    <property type="entry name" value="Mopterin_OxRdtase"/>
</dbReference>
<reference evidence="13 14" key="1">
    <citation type="journal article" date="2017" name="Genome Announc.">
        <title>Complete Genome Sequences of Two Acetylene-Fermenting Pelobacter acetylenicus Strains.</title>
        <authorList>
            <person name="Sutton J.M."/>
            <person name="Baesman S.M."/>
            <person name="Fierst J.L."/>
            <person name="Poret-Peterson A.T."/>
            <person name="Oremland R.S."/>
            <person name="Dunlap D.S."/>
            <person name="Akob D.M."/>
        </authorList>
    </citation>
    <scope>NUCLEOTIDE SEQUENCE [LARGE SCALE GENOMIC DNA]</scope>
    <source>
        <strain evidence="13 14">DSM 3247</strain>
    </source>
</reference>
<keyword evidence="8" id="KW-0411">Iron-sulfur</keyword>
<dbReference type="PROSITE" id="PS51669">
    <property type="entry name" value="4FE4S_MOW_BIS_MGD"/>
    <property type="match status" value="1"/>
</dbReference>
<evidence type="ECO:0000256" key="6">
    <source>
        <dbReference type="ARBA" id="ARBA00023002"/>
    </source>
</evidence>
<feature type="domain" description="2Fe-2S ferredoxin-type" evidence="9">
    <location>
        <begin position="1"/>
        <end position="78"/>
    </location>
</feature>
<sequence>MIQIIINGQPCMAKENSLLLNACEENGFNIPHLCHKEGLSSVGVCRLCIVRVKGMKGLVPSCCTVVTEGMEVTTEDEEICRLRRINLEMILAEHEHNCLVCENSGKCELQNLAYALDVSSPRFPVNKKLRPIEESSEVIARDPNLCILCGRCVRACAEVTDRRILEFANRGPELLINAGLQEPLADTDCASCGACLQACPTGALTVKLARFQGRSWEVKKVQTTCTHCGGGCQIEFWAKGNRLVRAYGVEKEGAENRGHLCVKGRFGFDFVHSADRLSTPLIKKNGQFIAASWDEALDRVAENFQKIKKAHGSDAIGGIASSKSTNEENYLFQKFMRACIGTNNVDFCTRFCHTPSAVALGRAFGGGAMTNSPALIEKAEVVLIAGLNLTEMYPVFADFVKQKVKAGKLKLIVVDPRRIDLVDYSQVWIRPRIGTDIAWINGLMNVILNRQLQDDEFIASRTVGFDDLQAAVKYYTPENVEAITGVRAQTIEDAGMLYGNAPRAAILYGMGVTQHIHGTDNVSGLCNLALLTGNVGKAGTGVNSIAKQNNGQGAGDMGCLPPIYPGGQPVADEVVNQKFSKAWGVPLSKKPGLTESDMVLEKERIKGLYVMGGNPLGSGPNLRKIQEVFTAMDFVVVQDMFLSETAMLADVVLPACSFAEKSGSFTSASRLVQKVDKIIEPVGKSRPDWEILCDLSDRMGYPMPYRGPQDIMQEIAALAPSYGGISHGRLETAGLRVPCPSADHPGTEFLWGKTFKTPDGKGHFFPAAYQAPAEVPNEEYPYLLTTGKDLYHLHTGSYTNKSVPLSRLAPEDLLEISVSDAKKIGVANGDKVRVRSRRGHIDITAQVTDRVPDGTVFATFHSGAVNDLTIDSLDAMAKVPELKMCAVTIEKVA</sequence>
<dbReference type="Gene3D" id="3.40.50.740">
    <property type="match status" value="1"/>
</dbReference>
<dbReference type="PIRSF" id="PIRSF036643">
    <property type="entry name" value="FDH_alpha"/>
    <property type="match status" value="1"/>
</dbReference>
<organism evidence="13 14">
    <name type="scientific">Syntrophotalea acetylenica</name>
    <name type="common">Pelobacter acetylenicus</name>
    <dbReference type="NCBI Taxonomy" id="29542"/>
    <lineage>
        <taxon>Bacteria</taxon>
        <taxon>Pseudomonadati</taxon>
        <taxon>Thermodesulfobacteriota</taxon>
        <taxon>Desulfuromonadia</taxon>
        <taxon>Desulfuromonadales</taxon>
        <taxon>Syntrophotaleaceae</taxon>
        <taxon>Syntrophotalea</taxon>
    </lineage>
</organism>
<dbReference type="InterPro" id="IPR017900">
    <property type="entry name" value="4Fe4S_Fe_S_CS"/>
</dbReference>
<evidence type="ECO:0000256" key="1">
    <source>
        <dbReference type="ARBA" id="ARBA00007023"/>
    </source>
</evidence>
<dbReference type="AlphaFoldDB" id="A0A1L3GJ04"/>
<evidence type="ECO:0000259" key="11">
    <source>
        <dbReference type="PROSITE" id="PS51669"/>
    </source>
</evidence>
<dbReference type="Proteomes" id="UP000182264">
    <property type="component" value="Chromosome"/>
</dbReference>
<dbReference type="CDD" id="cd02753">
    <property type="entry name" value="MopB_Formate-Dh-H"/>
    <property type="match status" value="1"/>
</dbReference>
<evidence type="ECO:0000313" key="13">
    <source>
        <dbReference type="EMBL" id="APG25870.1"/>
    </source>
</evidence>
<keyword evidence="14" id="KW-1185">Reference proteome</keyword>
<evidence type="ECO:0000259" key="12">
    <source>
        <dbReference type="PROSITE" id="PS51839"/>
    </source>
</evidence>
<dbReference type="Pfam" id="PF10588">
    <property type="entry name" value="NADH-G_4Fe-4S_3"/>
    <property type="match status" value="1"/>
</dbReference>
<dbReference type="InterPro" id="IPR036010">
    <property type="entry name" value="2Fe-2S_ferredoxin-like_sf"/>
</dbReference>
<dbReference type="SMART" id="SM00926">
    <property type="entry name" value="Molybdop_Fe4S4"/>
    <property type="match status" value="1"/>
</dbReference>